<evidence type="ECO:0000256" key="1">
    <source>
        <dbReference type="ARBA" id="ARBA00004442"/>
    </source>
</evidence>
<protein>
    <submittedName>
        <fullName evidence="4">OmpA-OmpF porin, OOP family</fullName>
    </submittedName>
</protein>
<proteinExistence type="predicted"/>
<comment type="subcellular location">
    <subcellularLocation>
        <location evidence="1">Cell outer membrane</location>
    </subcellularLocation>
</comment>
<organism evidence="4 5">
    <name type="scientific">Pseudoduganella namucuonensis</name>
    <dbReference type="NCBI Taxonomy" id="1035707"/>
    <lineage>
        <taxon>Bacteria</taxon>
        <taxon>Pseudomonadati</taxon>
        <taxon>Pseudomonadota</taxon>
        <taxon>Betaproteobacteria</taxon>
        <taxon>Burkholderiales</taxon>
        <taxon>Oxalobacteraceae</taxon>
        <taxon>Telluria group</taxon>
        <taxon>Pseudoduganella</taxon>
    </lineage>
</organism>
<reference evidence="5" key="1">
    <citation type="submission" date="2016-10" db="EMBL/GenBank/DDBJ databases">
        <authorList>
            <person name="Varghese N."/>
            <person name="Submissions S."/>
        </authorList>
    </citation>
    <scope>NUCLEOTIDE SEQUENCE [LARGE SCALE GENOMIC DNA]</scope>
    <source>
        <strain evidence="5">CGMCC 1.11014</strain>
    </source>
</reference>
<dbReference type="Pfam" id="PF01389">
    <property type="entry name" value="OmpA_membrane"/>
    <property type="match status" value="1"/>
</dbReference>
<dbReference type="STRING" id="1035707.SAMN05216552_103726"/>
<evidence type="ECO:0000256" key="2">
    <source>
        <dbReference type="SAM" id="SignalP"/>
    </source>
</evidence>
<feature type="domain" description="Outer membrane protein OmpA-like transmembrane" evidence="3">
    <location>
        <begin position="22"/>
        <end position="179"/>
    </location>
</feature>
<dbReference type="Proteomes" id="UP000199391">
    <property type="component" value="Unassembled WGS sequence"/>
</dbReference>
<dbReference type="AlphaFoldDB" id="A0A1I7LTH0"/>
<dbReference type="EMBL" id="FPBO01000037">
    <property type="protein sequence ID" value="SFV12890.1"/>
    <property type="molecule type" value="Genomic_DNA"/>
</dbReference>
<dbReference type="SUPFAM" id="SSF56925">
    <property type="entry name" value="OMPA-like"/>
    <property type="match status" value="1"/>
</dbReference>
<dbReference type="InterPro" id="IPR000498">
    <property type="entry name" value="OmpA-like_TM_dom"/>
</dbReference>
<feature type="signal peptide" evidence="2">
    <location>
        <begin position="1"/>
        <end position="22"/>
    </location>
</feature>
<feature type="chain" id="PRO_5011723074" evidence="2">
    <location>
        <begin position="23"/>
        <end position="183"/>
    </location>
</feature>
<evidence type="ECO:0000259" key="3">
    <source>
        <dbReference type="Pfam" id="PF01389"/>
    </source>
</evidence>
<keyword evidence="5" id="KW-1185">Reference proteome</keyword>
<dbReference type="GO" id="GO:0009279">
    <property type="term" value="C:cell outer membrane"/>
    <property type="evidence" value="ECO:0007669"/>
    <property type="project" value="UniProtKB-SubCell"/>
</dbReference>
<dbReference type="InterPro" id="IPR011250">
    <property type="entry name" value="OMP/PagP_B-barrel"/>
</dbReference>
<sequence>MKRKLIVALCTALGLAPVAAYAEDTYAGINLGRAKQKVDASILSSSDDTTAVKVYTGYRYDGVFGVEAGYVQHGRASLPLSGTILTAKPRSLYVAGTATAPLTQQLAAFGKLGASFNRAKFTNFGANGRSESKTTALIGAGLTYAVTPVVSGVLEYEHFGKVVDEGALNLKSRIISAGVRVTF</sequence>
<name>A0A1I7LTH0_9BURK</name>
<accession>A0A1I7LTH0</accession>
<gene>
    <name evidence="4" type="ORF">SAMN05216552_103726</name>
</gene>
<evidence type="ECO:0000313" key="5">
    <source>
        <dbReference type="Proteomes" id="UP000199391"/>
    </source>
</evidence>
<keyword evidence="2" id="KW-0732">Signal</keyword>
<evidence type="ECO:0000313" key="4">
    <source>
        <dbReference type="EMBL" id="SFV12890.1"/>
    </source>
</evidence>
<dbReference type="RefSeq" id="WP_177307587.1">
    <property type="nucleotide sequence ID" value="NZ_FPBO01000037.1"/>
</dbReference>
<dbReference type="Gene3D" id="2.40.160.20">
    <property type="match status" value="1"/>
</dbReference>